<feature type="compositionally biased region" description="Polar residues" evidence="1">
    <location>
        <begin position="205"/>
        <end position="224"/>
    </location>
</feature>
<feature type="region of interest" description="Disordered" evidence="1">
    <location>
        <begin position="1"/>
        <end position="37"/>
    </location>
</feature>
<feature type="compositionally biased region" description="Low complexity" evidence="1">
    <location>
        <begin position="18"/>
        <end position="30"/>
    </location>
</feature>
<dbReference type="Proteomes" id="UP000543556">
    <property type="component" value="Unassembled WGS sequence"/>
</dbReference>
<evidence type="ECO:0000313" key="4">
    <source>
        <dbReference type="Proteomes" id="UP000543556"/>
    </source>
</evidence>
<name>A0A7Y7IJD4_9MICC</name>
<evidence type="ECO:0000256" key="1">
    <source>
        <dbReference type="SAM" id="MobiDB-lite"/>
    </source>
</evidence>
<keyword evidence="4" id="KW-1185">Reference proteome</keyword>
<feature type="transmembrane region" description="Helical" evidence="2">
    <location>
        <begin position="40"/>
        <end position="58"/>
    </location>
</feature>
<comment type="caution">
    <text evidence="3">The sequence shown here is derived from an EMBL/GenBank/DDBJ whole genome shotgun (WGS) entry which is preliminary data.</text>
</comment>
<evidence type="ECO:0000313" key="3">
    <source>
        <dbReference type="EMBL" id="NVM96372.1"/>
    </source>
</evidence>
<protein>
    <submittedName>
        <fullName evidence="3">Uncharacterized protein</fullName>
    </submittedName>
</protein>
<keyword evidence="2" id="KW-1133">Transmembrane helix</keyword>
<keyword evidence="2" id="KW-0472">Membrane</keyword>
<keyword evidence="2" id="KW-0812">Transmembrane</keyword>
<sequence>MENRTSPPPTDPMPPVKGGPAAKGGTPAKGASRRTWKRKALAGGAAAVVLLGAGTWFGTTLPDPTASDAYVQLAQGKAGVDEALSNSRAAYRTLDGKYATLQSEIKGREDAVAERESAVGAAEKKVAEAEAAVKKREDAVTGAEKAKAKNTIGEGTWAVGRDIAPGTYVSAAAVSSDCYWAILAGGSNGSDIIENDIPGGGRPSVTLSAGQDFKTSSCGTWTKQ</sequence>
<dbReference type="AlphaFoldDB" id="A0A7Y7IJD4"/>
<accession>A0A7Y7IJD4</accession>
<reference evidence="3 4" key="1">
    <citation type="submission" date="2020-02" db="EMBL/GenBank/DDBJ databases">
        <title>Genome sequence of strain AETb3-4.</title>
        <authorList>
            <person name="Gao J."/>
            <person name="Zhang X."/>
        </authorList>
    </citation>
    <scope>NUCLEOTIDE SEQUENCE [LARGE SCALE GENOMIC DNA]</scope>
    <source>
        <strain evidence="3 4">AETb3-4</strain>
    </source>
</reference>
<dbReference type="EMBL" id="JAAMFM010000030">
    <property type="protein sequence ID" value="NVM96372.1"/>
    <property type="molecule type" value="Genomic_DNA"/>
</dbReference>
<evidence type="ECO:0000256" key="2">
    <source>
        <dbReference type="SAM" id="Phobius"/>
    </source>
</evidence>
<gene>
    <name evidence="3" type="ORF">G6034_15945</name>
</gene>
<proteinExistence type="predicted"/>
<feature type="compositionally biased region" description="Pro residues" evidence="1">
    <location>
        <begin position="1"/>
        <end position="17"/>
    </location>
</feature>
<organism evidence="3 4">
    <name type="scientific">Arthrobacter wenxiniae</name>
    <dbReference type="NCBI Taxonomy" id="2713570"/>
    <lineage>
        <taxon>Bacteria</taxon>
        <taxon>Bacillati</taxon>
        <taxon>Actinomycetota</taxon>
        <taxon>Actinomycetes</taxon>
        <taxon>Micrococcales</taxon>
        <taxon>Micrococcaceae</taxon>
        <taxon>Arthrobacter</taxon>
    </lineage>
</organism>
<dbReference type="RefSeq" id="WP_176636095.1">
    <property type="nucleotide sequence ID" value="NZ_JAAMFM010000030.1"/>
</dbReference>
<feature type="region of interest" description="Disordered" evidence="1">
    <location>
        <begin position="195"/>
        <end position="224"/>
    </location>
</feature>